<dbReference type="Gene3D" id="3.30.565.10">
    <property type="entry name" value="Histidine kinase-like ATPase, C-terminal domain"/>
    <property type="match status" value="1"/>
</dbReference>
<keyword evidence="8 13" id="KW-0418">Kinase</keyword>
<evidence type="ECO:0000256" key="6">
    <source>
        <dbReference type="ARBA" id="ARBA00022679"/>
    </source>
</evidence>
<dbReference type="PROSITE" id="PS50109">
    <property type="entry name" value="HIS_KIN"/>
    <property type="match status" value="1"/>
</dbReference>
<evidence type="ECO:0000313" key="14">
    <source>
        <dbReference type="Proteomes" id="UP000674938"/>
    </source>
</evidence>
<evidence type="ECO:0000256" key="11">
    <source>
        <dbReference type="ARBA" id="ARBA00023136"/>
    </source>
</evidence>
<dbReference type="SMART" id="SM00387">
    <property type="entry name" value="HATPase_c"/>
    <property type="match status" value="1"/>
</dbReference>
<protein>
    <recommendedName>
        <fullName evidence="3">histidine kinase</fullName>
        <ecNumber evidence="3">2.7.13.3</ecNumber>
    </recommendedName>
</protein>
<dbReference type="RefSeq" id="WP_209531051.1">
    <property type="nucleotide sequence ID" value="NZ_JAEEGA010000015.1"/>
</dbReference>
<evidence type="ECO:0000256" key="7">
    <source>
        <dbReference type="ARBA" id="ARBA00022741"/>
    </source>
</evidence>
<gene>
    <name evidence="13" type="ORF">I6N95_19645</name>
</gene>
<feature type="domain" description="Histidine kinase" evidence="12">
    <location>
        <begin position="20"/>
        <end position="115"/>
    </location>
</feature>
<keyword evidence="14" id="KW-1185">Reference proteome</keyword>
<dbReference type="GO" id="GO:0005886">
    <property type="term" value="C:plasma membrane"/>
    <property type="evidence" value="ECO:0007669"/>
    <property type="project" value="UniProtKB-SubCell"/>
</dbReference>
<dbReference type="EMBL" id="JAEEGA010000015">
    <property type="protein sequence ID" value="MBP1043238.1"/>
    <property type="molecule type" value="Genomic_DNA"/>
</dbReference>
<dbReference type="GO" id="GO:0000155">
    <property type="term" value="F:phosphorelay sensor kinase activity"/>
    <property type="evidence" value="ECO:0007669"/>
    <property type="project" value="TreeGrafter"/>
</dbReference>
<keyword evidence="5" id="KW-0597">Phosphoprotein</keyword>
<keyword evidence="7" id="KW-0547">Nucleotide-binding</keyword>
<evidence type="ECO:0000256" key="8">
    <source>
        <dbReference type="ARBA" id="ARBA00022777"/>
    </source>
</evidence>
<accession>A0A940PHX3</accession>
<dbReference type="SUPFAM" id="SSF55874">
    <property type="entry name" value="ATPase domain of HSP90 chaperone/DNA topoisomerase II/histidine kinase"/>
    <property type="match status" value="1"/>
</dbReference>
<name>A0A940PHX3_9ENTE</name>
<comment type="catalytic activity">
    <reaction evidence="1">
        <text>ATP + protein L-histidine = ADP + protein N-phospho-L-histidine.</text>
        <dbReference type="EC" id="2.7.13.3"/>
    </reaction>
</comment>
<comment type="caution">
    <text evidence="13">The sequence shown here is derived from an EMBL/GenBank/DDBJ whole genome shotgun (WGS) entry which is preliminary data.</text>
</comment>
<dbReference type="EC" id="2.7.13.3" evidence="3"/>
<evidence type="ECO:0000256" key="9">
    <source>
        <dbReference type="ARBA" id="ARBA00022840"/>
    </source>
</evidence>
<dbReference type="Pfam" id="PF02518">
    <property type="entry name" value="HATPase_c"/>
    <property type="match status" value="1"/>
</dbReference>
<evidence type="ECO:0000256" key="5">
    <source>
        <dbReference type="ARBA" id="ARBA00022553"/>
    </source>
</evidence>
<evidence type="ECO:0000256" key="4">
    <source>
        <dbReference type="ARBA" id="ARBA00022475"/>
    </source>
</evidence>
<keyword evidence="10" id="KW-0902">Two-component regulatory system</keyword>
<sequence>MPTIHLTNKKIYRSLNAVALSRIFTNLLTNVTHFSDGDLTVTLNETGEISFTNTAASLNEVQVGKLFNRFYTVDTAHKSTGLGLAISQLLIAEMNGTLTAHYHQNKLTIIIHLPE</sequence>
<dbReference type="InterPro" id="IPR036890">
    <property type="entry name" value="HATPase_C_sf"/>
</dbReference>
<dbReference type="Proteomes" id="UP000674938">
    <property type="component" value="Unassembled WGS sequence"/>
</dbReference>
<keyword evidence="9" id="KW-0067">ATP-binding</keyword>
<keyword evidence="4" id="KW-1003">Cell membrane</keyword>
<evidence type="ECO:0000256" key="1">
    <source>
        <dbReference type="ARBA" id="ARBA00000085"/>
    </source>
</evidence>
<dbReference type="PANTHER" id="PTHR45528:SF1">
    <property type="entry name" value="SENSOR HISTIDINE KINASE CPXA"/>
    <property type="match status" value="1"/>
</dbReference>
<evidence type="ECO:0000256" key="10">
    <source>
        <dbReference type="ARBA" id="ARBA00023012"/>
    </source>
</evidence>
<dbReference type="InterPro" id="IPR005467">
    <property type="entry name" value="His_kinase_dom"/>
</dbReference>
<comment type="subcellular location">
    <subcellularLocation>
        <location evidence="2">Cell membrane</location>
        <topology evidence="2">Multi-pass membrane protein</topology>
    </subcellularLocation>
</comment>
<keyword evidence="6" id="KW-0808">Transferase</keyword>
<evidence type="ECO:0000256" key="3">
    <source>
        <dbReference type="ARBA" id="ARBA00012438"/>
    </source>
</evidence>
<dbReference type="PANTHER" id="PTHR45528">
    <property type="entry name" value="SENSOR HISTIDINE KINASE CPXA"/>
    <property type="match status" value="1"/>
</dbReference>
<keyword evidence="11" id="KW-0472">Membrane</keyword>
<evidence type="ECO:0000259" key="12">
    <source>
        <dbReference type="PROSITE" id="PS50109"/>
    </source>
</evidence>
<dbReference type="InterPro" id="IPR003594">
    <property type="entry name" value="HATPase_dom"/>
</dbReference>
<reference evidence="13" key="1">
    <citation type="submission" date="2020-12" db="EMBL/GenBank/DDBJ databases">
        <title>Vagococcus allomyrinae sp. nov. and Enterococcus lavae sp. nov., isolated from the larvae of Allomyrina dichotoma.</title>
        <authorList>
            <person name="Lee S.D."/>
        </authorList>
    </citation>
    <scope>NUCLEOTIDE SEQUENCE</scope>
    <source>
        <strain evidence="13">BWB3-3</strain>
    </source>
</reference>
<evidence type="ECO:0000256" key="2">
    <source>
        <dbReference type="ARBA" id="ARBA00004651"/>
    </source>
</evidence>
<proteinExistence type="predicted"/>
<dbReference type="InterPro" id="IPR050398">
    <property type="entry name" value="HssS/ArlS-like"/>
</dbReference>
<dbReference type="AlphaFoldDB" id="A0A940PHX3"/>
<organism evidence="13 14">
    <name type="scientific">Vagococcus allomyrinae</name>
    <dbReference type="NCBI Taxonomy" id="2794353"/>
    <lineage>
        <taxon>Bacteria</taxon>
        <taxon>Bacillati</taxon>
        <taxon>Bacillota</taxon>
        <taxon>Bacilli</taxon>
        <taxon>Lactobacillales</taxon>
        <taxon>Enterococcaceae</taxon>
        <taxon>Vagococcus</taxon>
    </lineage>
</organism>
<dbReference type="GO" id="GO:0005524">
    <property type="term" value="F:ATP binding"/>
    <property type="evidence" value="ECO:0007669"/>
    <property type="project" value="UniProtKB-KW"/>
</dbReference>
<evidence type="ECO:0000313" key="13">
    <source>
        <dbReference type="EMBL" id="MBP1043238.1"/>
    </source>
</evidence>